<organism evidence="3 4">
    <name type="scientific">Tuber aestivum</name>
    <name type="common">summer truffle</name>
    <dbReference type="NCBI Taxonomy" id="59557"/>
    <lineage>
        <taxon>Eukaryota</taxon>
        <taxon>Fungi</taxon>
        <taxon>Dikarya</taxon>
        <taxon>Ascomycota</taxon>
        <taxon>Pezizomycotina</taxon>
        <taxon>Pezizomycetes</taxon>
        <taxon>Pezizales</taxon>
        <taxon>Tuberaceae</taxon>
        <taxon>Tuber</taxon>
    </lineage>
</organism>
<dbReference type="Pfam" id="PF00155">
    <property type="entry name" value="Aminotran_1_2"/>
    <property type="match status" value="1"/>
</dbReference>
<dbReference type="Gene3D" id="3.40.640.10">
    <property type="entry name" value="Type I PLP-dependent aspartate aminotransferase-like (Major domain)"/>
    <property type="match status" value="1"/>
</dbReference>
<evidence type="ECO:0000256" key="1">
    <source>
        <dbReference type="SAM" id="MobiDB-lite"/>
    </source>
</evidence>
<dbReference type="InterPro" id="IPR004839">
    <property type="entry name" value="Aminotransferase_I/II_large"/>
</dbReference>
<feature type="non-terminal residue" evidence="3">
    <location>
        <position position="1"/>
    </location>
</feature>
<accession>A0A292Q6W8</accession>
<evidence type="ECO:0000259" key="2">
    <source>
        <dbReference type="Pfam" id="PF00155"/>
    </source>
</evidence>
<dbReference type="InterPro" id="IPR015424">
    <property type="entry name" value="PyrdxlP-dep_Trfase"/>
</dbReference>
<keyword evidence="4" id="KW-1185">Reference proteome</keyword>
<reference evidence="3" key="1">
    <citation type="submission" date="2015-10" db="EMBL/GenBank/DDBJ databases">
        <authorList>
            <person name="Regsiter A."/>
            <person name="william w."/>
        </authorList>
    </citation>
    <scope>NUCLEOTIDE SEQUENCE</scope>
    <source>
        <strain evidence="3">Montdore</strain>
    </source>
</reference>
<dbReference type="AlphaFoldDB" id="A0A292Q6W8"/>
<feature type="domain" description="Aminotransferase class I/classII large" evidence="2">
    <location>
        <begin position="201"/>
        <end position="462"/>
    </location>
</feature>
<dbReference type="InterPro" id="IPR015422">
    <property type="entry name" value="PyrdxlP-dep_Trfase_small"/>
</dbReference>
<name>A0A292Q6W8_9PEZI</name>
<sequence>IQSKAYIIHPNYARIATPYTPVSGNPTPKLPESSSPGSPPATRNQTGPTMSCSLDLSKVAPTPCLLPAWPLAYSARKVLTHRYTFAGASLLEGEVSPLRAAIASWLCDYYASYGGMVDETRIAVTAGEVEGALAAILARFTDPVYTRTVWVVLPAEVGWLEGIVGDAGLDGKLRTLPEGSNGEGIDMEIFEDRLRDEEDWFGLMEDPGPGFKEGDRYPKIYKSILFLQPTFKNPTGSTIPLSARTRLLELARQYDFLIVAEEDFDFLRWGEGSIGPPIPRLCDVDRVMMGDTGGFGNAISCGSFGRMIAPGCGVGWIEGPRRFVEEFGKTYSNHDRNSATASKLMGAIVRNLLSAGAFESHLSDVLIPVYQRRHSAVVCAVETSLAPLGVNIITDTSRNSGGWFLWIQLPKGCRASFLERLEDDYNVILSGGNEFGVGLENFVRLCFAWESEQALLESVKRIAMCLRDIEPDILLGESI</sequence>
<feature type="region of interest" description="Disordered" evidence="1">
    <location>
        <begin position="19"/>
        <end position="48"/>
    </location>
</feature>
<dbReference type="Gene3D" id="3.90.1150.10">
    <property type="entry name" value="Aspartate Aminotransferase, domain 1"/>
    <property type="match status" value="1"/>
</dbReference>
<dbReference type="EMBL" id="LN890956">
    <property type="protein sequence ID" value="CUS14678.1"/>
    <property type="molecule type" value="Genomic_DNA"/>
</dbReference>
<dbReference type="InterPro" id="IPR015421">
    <property type="entry name" value="PyrdxlP-dep_Trfase_major"/>
</dbReference>
<dbReference type="PANTHER" id="PTHR42858">
    <property type="entry name" value="AMINOTRANSFERASE"/>
    <property type="match status" value="1"/>
</dbReference>
<evidence type="ECO:0000313" key="3">
    <source>
        <dbReference type="EMBL" id="CUS14678.1"/>
    </source>
</evidence>
<dbReference type="CDD" id="cd00609">
    <property type="entry name" value="AAT_like"/>
    <property type="match status" value="1"/>
</dbReference>
<dbReference type="SUPFAM" id="SSF53383">
    <property type="entry name" value="PLP-dependent transferases"/>
    <property type="match status" value="1"/>
</dbReference>
<dbReference type="PANTHER" id="PTHR42858:SF1">
    <property type="entry name" value="LD15494P"/>
    <property type="match status" value="1"/>
</dbReference>
<dbReference type="GO" id="GO:0047536">
    <property type="term" value="F:2-aminoadipate transaminase activity"/>
    <property type="evidence" value="ECO:0007669"/>
    <property type="project" value="TreeGrafter"/>
</dbReference>
<feature type="non-terminal residue" evidence="3">
    <location>
        <position position="479"/>
    </location>
</feature>
<proteinExistence type="predicted"/>
<evidence type="ECO:0000313" key="4">
    <source>
        <dbReference type="Proteomes" id="UP001412239"/>
    </source>
</evidence>
<protein>
    <recommendedName>
        <fullName evidence="2">Aminotransferase class I/classII large domain-containing protein</fullName>
    </recommendedName>
</protein>
<dbReference type="GO" id="GO:0030170">
    <property type="term" value="F:pyridoxal phosphate binding"/>
    <property type="evidence" value="ECO:0007669"/>
    <property type="project" value="InterPro"/>
</dbReference>
<gene>
    <name evidence="3" type="ORF">GSTUAT00001203001</name>
</gene>
<feature type="compositionally biased region" description="Polar residues" evidence="1">
    <location>
        <begin position="20"/>
        <end position="48"/>
    </location>
</feature>
<dbReference type="Proteomes" id="UP001412239">
    <property type="component" value="Unassembled WGS sequence"/>
</dbReference>